<dbReference type="InterPro" id="IPR006166">
    <property type="entry name" value="ERCC4_domain"/>
</dbReference>
<sequence length="732" mass="84085">MYVNHPLIKPNTLESRTYQELIVAKALEKNTLCVLGTGLGKTVIATLTIAGVLSKRDGKVLIIAPSRPLVEQHYNSLKNFLNIPEEEIVVLTGKIPPEKRKKLWKTGKIFIATPQIVENDIVAGRVVIDDFVLLIVDEAHHTTGNHSYTFVASKFKGKVRVLGLTASPGSDIDKVLEVCENLGIEHVEIRTPEDLDVKKYIKTVKIKTVKVKLPKEYLECISLIRSALKERLRILRDAKLIHSTLINRSELLALQRKVMEIGDDSKYQLMRIVSEAIKLDYALEILECQGKEAFLNYFEKLGRQNTRSAREIVRDTKVLKAVYKLRTLDIDHPKLNKLLEIVKNILTKNRGEKIILFAQYRDTVEKIVNLLRENNIGALPFMGQSNRGGKGMSQKEQIKTLERFREDEDINVLVSTSVSEEGIDISSVNYVIFYEPVPSEIRFIQRKGRASRGEGGECIILITENTRDEVYYWSAIQKERNMKRILREMVKTLNKKLREKKVEEYRGPLDLYIKGEDTTKLEEEKKPKIVIDHRERTIGKLLFGRAELEFKNLEFGDYVLSDRVVVERKTSEDFENSIIDGRLFKQLKELKNYEKPILIIEGDRFERLEENVIKGAILSIVLDYHIPVLFSRDPEETADILLKLAEREQLKNKRPVEIRTGKRPMSLRERQRFIVESFPDVGPVTAENLLLNFGTIENIVNASEEELMEVEGIGKATARKIKEVLTERYKGE</sequence>
<reference evidence="8" key="1">
    <citation type="journal article" date="2020" name="ISME J.">
        <title>Gammaproteobacteria mediating utilization of methyl-, sulfur- and petroleum organic compounds in deep ocean hydrothermal plumes.</title>
        <authorList>
            <person name="Zhou Z."/>
            <person name="Liu Y."/>
            <person name="Pan J."/>
            <person name="Cron B.R."/>
            <person name="Toner B.M."/>
            <person name="Anantharaman K."/>
            <person name="Breier J.A."/>
            <person name="Dick G.J."/>
            <person name="Li M."/>
        </authorList>
    </citation>
    <scope>NUCLEOTIDE SEQUENCE</scope>
    <source>
        <strain evidence="8">SZUA-1453</strain>
    </source>
</reference>
<evidence type="ECO:0000259" key="7">
    <source>
        <dbReference type="PROSITE" id="PS51194"/>
    </source>
</evidence>
<dbReference type="AlphaFoldDB" id="A0A832ZHK5"/>
<dbReference type="InterPro" id="IPR014001">
    <property type="entry name" value="Helicase_ATP-bd"/>
</dbReference>
<evidence type="ECO:0000256" key="3">
    <source>
        <dbReference type="ARBA" id="ARBA00022806"/>
    </source>
</evidence>
<keyword evidence="5" id="KW-0175">Coiled coil</keyword>
<dbReference type="InterPro" id="IPR003583">
    <property type="entry name" value="Hlx-hairpin-Hlx_DNA-bd_motif"/>
</dbReference>
<dbReference type="Gene3D" id="3.40.50.10130">
    <property type="match status" value="1"/>
</dbReference>
<dbReference type="SUPFAM" id="SSF52980">
    <property type="entry name" value="Restriction endonuclease-like"/>
    <property type="match status" value="1"/>
</dbReference>
<dbReference type="InterPro" id="IPR041755">
    <property type="entry name" value="Hef_ID"/>
</dbReference>
<dbReference type="Pfam" id="PF00271">
    <property type="entry name" value="Helicase_C"/>
    <property type="match status" value="1"/>
</dbReference>
<accession>A0A832ZHK5</accession>
<dbReference type="Pfam" id="PF02732">
    <property type="entry name" value="ERCC4"/>
    <property type="match status" value="1"/>
</dbReference>
<dbReference type="InterPro" id="IPR011545">
    <property type="entry name" value="DEAD/DEAH_box_helicase_dom"/>
</dbReference>
<dbReference type="SMART" id="SM00278">
    <property type="entry name" value="HhH1"/>
    <property type="match status" value="2"/>
</dbReference>
<dbReference type="GO" id="GO:0016787">
    <property type="term" value="F:hydrolase activity"/>
    <property type="evidence" value="ECO:0007669"/>
    <property type="project" value="UniProtKB-KW"/>
</dbReference>
<dbReference type="InterPro" id="IPR027417">
    <property type="entry name" value="P-loop_NTPase"/>
</dbReference>
<dbReference type="InterPro" id="IPR001650">
    <property type="entry name" value="Helicase_C-like"/>
</dbReference>
<name>A0A832ZHK5_9EURY</name>
<keyword evidence="3 8" id="KW-0347">Helicase</keyword>
<dbReference type="PANTHER" id="PTHR14025:SF20">
    <property type="entry name" value="FANCONI ANEMIA GROUP M PROTEIN"/>
    <property type="match status" value="1"/>
</dbReference>
<evidence type="ECO:0000256" key="4">
    <source>
        <dbReference type="ARBA" id="ARBA00022840"/>
    </source>
</evidence>
<dbReference type="SUPFAM" id="SSF47781">
    <property type="entry name" value="RuvA domain 2-like"/>
    <property type="match status" value="1"/>
</dbReference>
<dbReference type="SMART" id="SM00891">
    <property type="entry name" value="ERCC4"/>
    <property type="match status" value="1"/>
</dbReference>
<dbReference type="GO" id="GO:0004518">
    <property type="term" value="F:nuclease activity"/>
    <property type="evidence" value="ECO:0007669"/>
    <property type="project" value="InterPro"/>
</dbReference>
<dbReference type="Gene3D" id="1.10.150.20">
    <property type="entry name" value="5' to 3' exonuclease, C-terminal subdomain"/>
    <property type="match status" value="1"/>
</dbReference>
<dbReference type="Gene3D" id="3.40.50.300">
    <property type="entry name" value="P-loop containing nucleotide triphosphate hydrolases"/>
    <property type="match status" value="2"/>
</dbReference>
<gene>
    <name evidence="8" type="ORF">EYH15_03480</name>
</gene>
<dbReference type="GO" id="GO:0003677">
    <property type="term" value="F:DNA binding"/>
    <property type="evidence" value="ECO:0007669"/>
    <property type="project" value="InterPro"/>
</dbReference>
<dbReference type="PROSITE" id="PS51194">
    <property type="entry name" value="HELICASE_CTER"/>
    <property type="match status" value="1"/>
</dbReference>
<dbReference type="EMBL" id="DQUI01000063">
    <property type="protein sequence ID" value="HIP84530.1"/>
    <property type="molecule type" value="Genomic_DNA"/>
</dbReference>
<dbReference type="SMART" id="SM00490">
    <property type="entry name" value="HELICc"/>
    <property type="match status" value="1"/>
</dbReference>
<dbReference type="PROSITE" id="PS51192">
    <property type="entry name" value="HELICASE_ATP_BIND_1"/>
    <property type="match status" value="1"/>
</dbReference>
<feature type="coiled-coil region" evidence="5">
    <location>
        <begin position="476"/>
        <end position="503"/>
    </location>
</feature>
<proteinExistence type="predicted"/>
<evidence type="ECO:0000259" key="6">
    <source>
        <dbReference type="PROSITE" id="PS51192"/>
    </source>
</evidence>
<dbReference type="CDD" id="cd20075">
    <property type="entry name" value="XPF_nuclease_XPF_arch"/>
    <property type="match status" value="1"/>
</dbReference>
<dbReference type="Pfam" id="PF00270">
    <property type="entry name" value="DEAD"/>
    <property type="match status" value="1"/>
</dbReference>
<keyword evidence="2" id="KW-0378">Hydrolase</keyword>
<protein>
    <submittedName>
        <fullName evidence="8">DEAD/DEAH box helicase</fullName>
    </submittedName>
</protein>
<organism evidence="8 9">
    <name type="scientific">Methanothermococcus okinawensis</name>
    <dbReference type="NCBI Taxonomy" id="155863"/>
    <lineage>
        <taxon>Archaea</taxon>
        <taxon>Methanobacteriati</taxon>
        <taxon>Methanobacteriota</taxon>
        <taxon>Methanomada group</taxon>
        <taxon>Methanococci</taxon>
        <taxon>Methanococcales</taxon>
        <taxon>Methanococcaceae</taxon>
        <taxon>Methanothermococcus</taxon>
    </lineage>
</organism>
<dbReference type="Pfam" id="PF14520">
    <property type="entry name" value="HHH_5"/>
    <property type="match status" value="1"/>
</dbReference>
<evidence type="ECO:0000256" key="5">
    <source>
        <dbReference type="SAM" id="Coils"/>
    </source>
</evidence>
<feature type="domain" description="Helicase C-terminal" evidence="7">
    <location>
        <begin position="334"/>
        <end position="509"/>
    </location>
</feature>
<dbReference type="Proteomes" id="UP000643554">
    <property type="component" value="Unassembled WGS sequence"/>
</dbReference>
<dbReference type="Gene3D" id="1.20.1320.20">
    <property type="entry name" value="hef helicase domain"/>
    <property type="match status" value="1"/>
</dbReference>
<dbReference type="PANTHER" id="PTHR14025">
    <property type="entry name" value="FANCONI ANEMIA GROUP M FANCM FAMILY MEMBER"/>
    <property type="match status" value="1"/>
</dbReference>
<dbReference type="InterPro" id="IPR011335">
    <property type="entry name" value="Restrct_endonuc-II-like"/>
</dbReference>
<dbReference type="InterPro" id="IPR010994">
    <property type="entry name" value="RuvA_2-like"/>
</dbReference>
<keyword evidence="4" id="KW-0067">ATP-binding</keyword>
<dbReference type="Pfam" id="PF21210">
    <property type="entry name" value="RNA_helicase_helical"/>
    <property type="match status" value="1"/>
</dbReference>
<evidence type="ECO:0000256" key="1">
    <source>
        <dbReference type="ARBA" id="ARBA00022741"/>
    </source>
</evidence>
<dbReference type="GO" id="GO:0005524">
    <property type="term" value="F:ATP binding"/>
    <property type="evidence" value="ECO:0007669"/>
    <property type="project" value="UniProtKB-KW"/>
</dbReference>
<feature type="domain" description="Helicase ATP-binding" evidence="6">
    <location>
        <begin position="22"/>
        <end position="186"/>
    </location>
</feature>
<comment type="caution">
    <text evidence="8">The sequence shown here is derived from an EMBL/GenBank/DDBJ whole genome shotgun (WGS) entry which is preliminary data.</text>
</comment>
<dbReference type="GO" id="GO:0004386">
    <property type="term" value="F:helicase activity"/>
    <property type="evidence" value="ECO:0007669"/>
    <property type="project" value="UniProtKB-KW"/>
</dbReference>
<dbReference type="GO" id="GO:0006281">
    <property type="term" value="P:DNA repair"/>
    <property type="evidence" value="ECO:0007669"/>
    <property type="project" value="InterPro"/>
</dbReference>
<dbReference type="GO" id="GO:0140097">
    <property type="term" value="F:catalytic activity, acting on DNA"/>
    <property type="evidence" value="ECO:0007669"/>
    <property type="project" value="UniProtKB-ARBA"/>
</dbReference>
<keyword evidence="1" id="KW-0547">Nucleotide-binding</keyword>
<evidence type="ECO:0000313" key="9">
    <source>
        <dbReference type="Proteomes" id="UP000643554"/>
    </source>
</evidence>
<evidence type="ECO:0000256" key="2">
    <source>
        <dbReference type="ARBA" id="ARBA00022801"/>
    </source>
</evidence>
<dbReference type="SMART" id="SM00487">
    <property type="entry name" value="DEXDc"/>
    <property type="match status" value="1"/>
</dbReference>
<evidence type="ECO:0000313" key="8">
    <source>
        <dbReference type="EMBL" id="HIP84530.1"/>
    </source>
</evidence>
<dbReference type="NCBIfam" id="NF010337">
    <property type="entry name" value="PRK13766.1"/>
    <property type="match status" value="1"/>
</dbReference>
<dbReference type="CDD" id="cd12089">
    <property type="entry name" value="Hef_ID"/>
    <property type="match status" value="1"/>
</dbReference>
<dbReference type="SUPFAM" id="SSF52540">
    <property type="entry name" value="P-loop containing nucleoside triphosphate hydrolases"/>
    <property type="match status" value="1"/>
</dbReference>